<evidence type="ECO:0000256" key="12">
    <source>
        <dbReference type="ARBA" id="ARBA00023211"/>
    </source>
</evidence>
<dbReference type="Gene3D" id="1.10.60.10">
    <property type="entry name" value="Iron dependent repressor, metal binding and dimerisation domain"/>
    <property type="match status" value="1"/>
</dbReference>
<dbReference type="Pfam" id="PF01325">
    <property type="entry name" value="Fe_dep_repress"/>
    <property type="match status" value="1"/>
</dbReference>
<keyword evidence="12" id="KW-0464">Manganese</keyword>
<dbReference type="InterPro" id="IPR008988">
    <property type="entry name" value="Transcriptional_repressor_C"/>
</dbReference>
<evidence type="ECO:0000256" key="15">
    <source>
        <dbReference type="SAM" id="MobiDB-lite"/>
    </source>
</evidence>
<dbReference type="InterPro" id="IPR022687">
    <property type="entry name" value="HTH_DTXR"/>
</dbReference>
<keyword evidence="6" id="KW-0678">Repressor</keyword>
<comment type="similarity">
    <text evidence="2">Belongs to the DtxR/MntR family.</text>
</comment>
<dbReference type="GO" id="GO:0046914">
    <property type="term" value="F:transition metal ion binding"/>
    <property type="evidence" value="ECO:0007669"/>
    <property type="project" value="InterPro"/>
</dbReference>
<dbReference type="AlphaFoldDB" id="A0AA37Q756"/>
<evidence type="ECO:0000256" key="4">
    <source>
        <dbReference type="ARBA" id="ARBA00022386"/>
    </source>
</evidence>
<evidence type="ECO:0000256" key="14">
    <source>
        <dbReference type="ARBA" id="ARBA00032593"/>
    </source>
</evidence>
<gene>
    <name evidence="17" type="ORF">rosag_07540</name>
</gene>
<dbReference type="GO" id="GO:0005737">
    <property type="term" value="C:cytoplasm"/>
    <property type="evidence" value="ECO:0007669"/>
    <property type="project" value="UniProtKB-SubCell"/>
</dbReference>
<evidence type="ECO:0000256" key="6">
    <source>
        <dbReference type="ARBA" id="ARBA00022491"/>
    </source>
</evidence>
<dbReference type="Proteomes" id="UP001161325">
    <property type="component" value="Unassembled WGS sequence"/>
</dbReference>
<feature type="region of interest" description="Disordered" evidence="15">
    <location>
        <begin position="236"/>
        <end position="259"/>
    </location>
</feature>
<evidence type="ECO:0000256" key="5">
    <source>
        <dbReference type="ARBA" id="ARBA00022490"/>
    </source>
</evidence>
<evidence type="ECO:0000256" key="13">
    <source>
        <dbReference type="ARBA" id="ARBA00025185"/>
    </source>
</evidence>
<accession>A0AA37Q756</accession>
<evidence type="ECO:0000256" key="1">
    <source>
        <dbReference type="ARBA" id="ARBA00004496"/>
    </source>
</evidence>
<dbReference type="PANTHER" id="PTHR33238">
    <property type="entry name" value="IRON (METAL) DEPENDENT REPRESSOR, DTXR FAMILY"/>
    <property type="match status" value="1"/>
</dbReference>
<dbReference type="InterPro" id="IPR038157">
    <property type="entry name" value="FeoA_core_dom"/>
</dbReference>
<dbReference type="PANTHER" id="PTHR33238:SF11">
    <property type="entry name" value="TRANSCRIPTIONAL REGULATOR MNTR"/>
    <property type="match status" value="1"/>
</dbReference>
<dbReference type="InterPro" id="IPR036388">
    <property type="entry name" value="WH-like_DNA-bd_sf"/>
</dbReference>
<dbReference type="Pfam" id="PF02742">
    <property type="entry name" value="Fe_dep_repr_C"/>
    <property type="match status" value="1"/>
</dbReference>
<keyword evidence="10" id="KW-0010">Activator</keyword>
<dbReference type="RefSeq" id="WP_284348689.1">
    <property type="nucleotide sequence ID" value="NZ_BRXS01000001.1"/>
</dbReference>
<dbReference type="InterPro" id="IPR007167">
    <property type="entry name" value="Fe-transptr_FeoA-like"/>
</dbReference>
<dbReference type="EMBL" id="BRXS01000001">
    <property type="protein sequence ID" value="GLC24241.1"/>
    <property type="molecule type" value="Genomic_DNA"/>
</dbReference>
<protein>
    <recommendedName>
        <fullName evidence="4">Transcriptional regulator MntR</fullName>
    </recommendedName>
    <alternativeName>
        <fullName evidence="14">Manganese transport regulator</fullName>
    </alternativeName>
</protein>
<evidence type="ECO:0000256" key="10">
    <source>
        <dbReference type="ARBA" id="ARBA00023159"/>
    </source>
</evidence>
<comment type="function">
    <text evidence="13">In the presence of manganese, represses expression of mntH and mntS. Up-regulates expression of mntP.</text>
</comment>
<evidence type="ECO:0000256" key="2">
    <source>
        <dbReference type="ARBA" id="ARBA00007871"/>
    </source>
</evidence>
<reference evidence="17" key="1">
    <citation type="submission" date="2022-08" db="EMBL/GenBank/DDBJ databases">
        <title>Draft genome sequencing of Roseisolibacter agri AW1220.</title>
        <authorList>
            <person name="Tobiishi Y."/>
            <person name="Tonouchi A."/>
        </authorList>
    </citation>
    <scope>NUCLEOTIDE SEQUENCE</scope>
    <source>
        <strain evidence="17">AW1220</strain>
    </source>
</reference>
<keyword evidence="9" id="KW-0238">DNA-binding</keyword>
<dbReference type="SUPFAM" id="SSF47979">
    <property type="entry name" value="Iron-dependent repressor protein, dimerization domain"/>
    <property type="match status" value="1"/>
</dbReference>
<organism evidence="17 18">
    <name type="scientific">Roseisolibacter agri</name>
    <dbReference type="NCBI Taxonomy" id="2014610"/>
    <lineage>
        <taxon>Bacteria</taxon>
        <taxon>Pseudomonadati</taxon>
        <taxon>Gemmatimonadota</taxon>
        <taxon>Gemmatimonadia</taxon>
        <taxon>Gemmatimonadales</taxon>
        <taxon>Gemmatimonadaceae</taxon>
        <taxon>Roseisolibacter</taxon>
    </lineage>
</organism>
<keyword evidence="5" id="KW-0963">Cytoplasm</keyword>
<name>A0AA37Q756_9BACT</name>
<dbReference type="InterPro" id="IPR050536">
    <property type="entry name" value="DtxR_MntR_Metal-Reg"/>
</dbReference>
<dbReference type="Gene3D" id="2.30.30.90">
    <property type="match status" value="1"/>
</dbReference>
<evidence type="ECO:0000259" key="16">
    <source>
        <dbReference type="PROSITE" id="PS50944"/>
    </source>
</evidence>
<comment type="subunit">
    <text evidence="3">Homodimer.</text>
</comment>
<dbReference type="SMART" id="SM00899">
    <property type="entry name" value="FeoA"/>
    <property type="match status" value="1"/>
</dbReference>
<evidence type="ECO:0000256" key="8">
    <source>
        <dbReference type="ARBA" id="ARBA00023015"/>
    </source>
</evidence>
<comment type="caution">
    <text evidence="17">The sequence shown here is derived from an EMBL/GenBank/DDBJ whole genome shotgun (WGS) entry which is preliminary data.</text>
</comment>
<dbReference type="Gene3D" id="1.10.10.10">
    <property type="entry name" value="Winged helix-like DNA-binding domain superfamily/Winged helix DNA-binding domain"/>
    <property type="match status" value="1"/>
</dbReference>
<evidence type="ECO:0000313" key="17">
    <source>
        <dbReference type="EMBL" id="GLC24241.1"/>
    </source>
</evidence>
<dbReference type="InterPro" id="IPR036421">
    <property type="entry name" value="Fe_dep_repressor_sf"/>
</dbReference>
<dbReference type="SUPFAM" id="SSF50037">
    <property type="entry name" value="C-terminal domain of transcriptional repressors"/>
    <property type="match status" value="1"/>
</dbReference>
<evidence type="ECO:0000256" key="11">
    <source>
        <dbReference type="ARBA" id="ARBA00023163"/>
    </source>
</evidence>
<proteinExistence type="inferred from homology"/>
<evidence type="ECO:0000313" key="18">
    <source>
        <dbReference type="Proteomes" id="UP001161325"/>
    </source>
</evidence>
<keyword evidence="7" id="KW-0408">Iron</keyword>
<evidence type="ECO:0000256" key="7">
    <source>
        <dbReference type="ARBA" id="ARBA00023004"/>
    </source>
</evidence>
<dbReference type="InterPro" id="IPR001367">
    <property type="entry name" value="Fe_dep_repressor"/>
</dbReference>
<keyword evidence="8" id="KW-0805">Transcription regulation</keyword>
<dbReference type="SMART" id="SM00529">
    <property type="entry name" value="HTH_DTXR"/>
    <property type="match status" value="1"/>
</dbReference>
<evidence type="ECO:0000256" key="9">
    <source>
        <dbReference type="ARBA" id="ARBA00023125"/>
    </source>
</evidence>
<dbReference type="InterPro" id="IPR036390">
    <property type="entry name" value="WH_DNA-bd_sf"/>
</dbReference>
<dbReference type="SUPFAM" id="SSF46785">
    <property type="entry name" value="Winged helix' DNA-binding domain"/>
    <property type="match status" value="1"/>
</dbReference>
<dbReference type="Pfam" id="PF04023">
    <property type="entry name" value="FeoA"/>
    <property type="match status" value="1"/>
</dbReference>
<dbReference type="GO" id="GO:0046983">
    <property type="term" value="F:protein dimerization activity"/>
    <property type="evidence" value="ECO:0007669"/>
    <property type="project" value="InterPro"/>
</dbReference>
<dbReference type="PROSITE" id="PS50944">
    <property type="entry name" value="HTH_DTXR"/>
    <property type="match status" value="1"/>
</dbReference>
<evidence type="ECO:0000256" key="3">
    <source>
        <dbReference type="ARBA" id="ARBA00011738"/>
    </source>
</evidence>
<keyword evidence="11" id="KW-0804">Transcription</keyword>
<dbReference type="InterPro" id="IPR022689">
    <property type="entry name" value="Iron_dep_repressor"/>
</dbReference>
<keyword evidence="18" id="KW-1185">Reference proteome</keyword>
<comment type="subcellular location">
    <subcellularLocation>
        <location evidence="1">Cytoplasm</location>
    </subcellularLocation>
</comment>
<feature type="compositionally biased region" description="Low complexity" evidence="15">
    <location>
        <begin position="241"/>
        <end position="252"/>
    </location>
</feature>
<sequence length="259" mass="27329">MSSRPAAPPQSAPALTAPVEDYLKAVYDLERTGGAAATNEIAHRLGVAPASVSGMVRRLAEQGLLTYERYRGVRLTPDGRRAALRTLRRHRILECYLATVLGYPWDGVHEEAERLEHAASDALIDRMAAALGDPAFDPHGAPIPTREGAVDERHHVALADLATGARARVVRVSDEDGELLRYLGELALTPGAEVTLVARAPFDGPITLAVGDARPAVGSVVAQQVLVEPLEPVEAPRTRRSVAGRAAAAAPGRGNGGTS</sequence>
<dbReference type="GO" id="GO:0003700">
    <property type="term" value="F:DNA-binding transcription factor activity"/>
    <property type="evidence" value="ECO:0007669"/>
    <property type="project" value="InterPro"/>
</dbReference>
<feature type="domain" description="HTH dtxR-type" evidence="16">
    <location>
        <begin position="15"/>
        <end position="76"/>
    </location>
</feature>
<dbReference type="GO" id="GO:0003677">
    <property type="term" value="F:DNA binding"/>
    <property type="evidence" value="ECO:0007669"/>
    <property type="project" value="UniProtKB-KW"/>
</dbReference>